<sequence length="126" mass="13632">MARRKQNKWRKWQASAAATLTVAAIFQYVRTSDAFDTAYAAANGTDTGVMSSTQTDSRDDVMDEWSPDSTDSYGWNTDGYAADSNQEQTDQSGTMPDNRVDRGSLGSRSSDSGSSSGNYRSRTGAS</sequence>
<protein>
    <submittedName>
        <fullName evidence="2">Uncharacterized protein</fullName>
    </submittedName>
</protein>
<accession>A0A2W6NMV7</accession>
<reference evidence="2 3" key="1">
    <citation type="submission" date="2018-06" db="EMBL/GenBank/DDBJ databases">
        <title>Isolation of heavy metals resistant Paenibacillus silvae NC2 from Gold-Copper mine in ZiJin, China.</title>
        <authorList>
            <person name="Xu J."/>
            <person name="Mazhar H.S."/>
            <person name="Rensing C."/>
        </authorList>
    </citation>
    <scope>NUCLEOTIDE SEQUENCE [LARGE SCALE GENOMIC DNA]</scope>
    <source>
        <strain evidence="2 3">NC2</strain>
    </source>
</reference>
<gene>
    <name evidence="2" type="ORF">DN757_03665</name>
</gene>
<dbReference type="RefSeq" id="WP_111268917.1">
    <property type="nucleotide sequence ID" value="NZ_QKWW01000011.1"/>
</dbReference>
<feature type="compositionally biased region" description="Polar residues" evidence="1">
    <location>
        <begin position="44"/>
        <end position="55"/>
    </location>
</feature>
<feature type="compositionally biased region" description="Low complexity" evidence="1">
    <location>
        <begin position="103"/>
        <end position="126"/>
    </location>
</feature>
<comment type="caution">
    <text evidence="2">The sequence shown here is derived from an EMBL/GenBank/DDBJ whole genome shotgun (WGS) entry which is preliminary data.</text>
</comment>
<dbReference type="AlphaFoldDB" id="A0A2W6NMV7"/>
<organism evidence="2 3">
    <name type="scientific">Paenibacillus silvae</name>
    <dbReference type="NCBI Taxonomy" id="1325358"/>
    <lineage>
        <taxon>Bacteria</taxon>
        <taxon>Bacillati</taxon>
        <taxon>Bacillota</taxon>
        <taxon>Bacilli</taxon>
        <taxon>Bacillales</taxon>
        <taxon>Paenibacillaceae</taxon>
        <taxon>Paenibacillus</taxon>
    </lineage>
</organism>
<proteinExistence type="predicted"/>
<feature type="region of interest" description="Disordered" evidence="1">
    <location>
        <begin position="41"/>
        <end position="126"/>
    </location>
</feature>
<evidence type="ECO:0000313" key="2">
    <source>
        <dbReference type="EMBL" id="PZT57095.1"/>
    </source>
</evidence>
<evidence type="ECO:0000256" key="1">
    <source>
        <dbReference type="SAM" id="MobiDB-lite"/>
    </source>
</evidence>
<dbReference type="Proteomes" id="UP000249204">
    <property type="component" value="Unassembled WGS sequence"/>
</dbReference>
<dbReference type="EMBL" id="QKWW01000011">
    <property type="protein sequence ID" value="PZT57095.1"/>
    <property type="molecule type" value="Genomic_DNA"/>
</dbReference>
<evidence type="ECO:0000313" key="3">
    <source>
        <dbReference type="Proteomes" id="UP000249204"/>
    </source>
</evidence>
<feature type="compositionally biased region" description="Polar residues" evidence="1">
    <location>
        <begin position="83"/>
        <end position="95"/>
    </location>
</feature>
<name>A0A2W6NMV7_9BACL</name>